<dbReference type="Gene3D" id="3.40.640.10">
    <property type="entry name" value="Type I PLP-dependent aspartate aminotransferase-like (Major domain)"/>
    <property type="match status" value="1"/>
</dbReference>
<comment type="function">
    <text evidence="12">Catalyzes the reversible conversion of 3-phosphohydroxypyruvate to phosphoserine and of 3-hydroxy-2-oxo-4-phosphonooxybutanoate to phosphohydroxythreonine.</text>
</comment>
<keyword evidence="9 12" id="KW-0718">Serine biosynthesis</keyword>
<keyword evidence="7 12" id="KW-0663">Pyridoxal phosphate</keyword>
<dbReference type="OrthoDB" id="9809412at2"/>
<protein>
    <recommendedName>
        <fullName evidence="12">Phosphoserine aminotransferase</fullName>
        <ecNumber evidence="12">2.6.1.52</ecNumber>
    </recommendedName>
    <alternativeName>
        <fullName evidence="12">Phosphohydroxythreonine aminotransferase</fullName>
        <shortName evidence="12">PSAT</shortName>
    </alternativeName>
</protein>
<evidence type="ECO:0000256" key="3">
    <source>
        <dbReference type="ARBA" id="ARBA00006904"/>
    </source>
</evidence>
<dbReference type="AlphaFoldDB" id="L2F6U4"/>
<name>L2F6U4_9GAMM</name>
<feature type="binding site" evidence="12">
    <location>
        <begin position="82"/>
        <end position="83"/>
    </location>
    <ligand>
        <name>pyridoxal 5'-phosphate</name>
        <dbReference type="ChEBI" id="CHEBI:597326"/>
    </ligand>
</feature>
<dbReference type="STRING" id="1230338.MOMA_08586"/>
<feature type="binding site" evidence="12">
    <location>
        <position position="203"/>
    </location>
    <ligand>
        <name>pyridoxal 5'-phosphate</name>
        <dbReference type="ChEBI" id="CHEBI:597326"/>
    </ligand>
</feature>
<sequence length="368" mass="40890">MSALNFNKRVHNFCAGPATMPTAVLQKAKHDLLNWHNSGSSVMEISHRSADFIAIAQKAEQDLRKLMHIPDNYRVLFLQGGASLQFSSIVMNLLHGVADYLDTGIWSKKAITEALRYEQAGLGTINVVATAKDSNYTRIPDVATWQLSDNADYFHYCPNETIQGLAMFDLPTVNAPIVADMSSCILSMPIDVSKFGLIYAGAQKNIGPAGLTLVIVRDDLLGKANLICPNTQNYQNQALNDSMLNTPPTFAWYLSGLVFEWLLEQGGVHAIYQQNLEKARRLYACIDNSDFYHNPVDKNYRSIMNIPFTLSDSSLDKVFLEQAAQNGLLNLKGHKAVGGMRASIYNAMDLTAIDDLVSFMQHFECQRV</sequence>
<comment type="catalytic activity">
    <reaction evidence="10 12">
        <text>4-(phosphooxy)-L-threonine + 2-oxoglutarate = (R)-3-hydroxy-2-oxo-4-phosphooxybutanoate + L-glutamate</text>
        <dbReference type="Rhea" id="RHEA:16573"/>
        <dbReference type="ChEBI" id="CHEBI:16810"/>
        <dbReference type="ChEBI" id="CHEBI:29985"/>
        <dbReference type="ChEBI" id="CHEBI:58452"/>
        <dbReference type="ChEBI" id="CHEBI:58538"/>
        <dbReference type="EC" id="2.6.1.52"/>
    </reaction>
</comment>
<dbReference type="Proteomes" id="UP000023795">
    <property type="component" value="Unassembled WGS sequence"/>
</dbReference>
<keyword evidence="5 12" id="KW-0028">Amino-acid biosynthesis</keyword>
<comment type="cofactor">
    <cofactor evidence="12">
        <name>pyridoxal 5'-phosphate</name>
        <dbReference type="ChEBI" id="CHEBI:597326"/>
    </cofactor>
    <text evidence="12">Binds 1 pyridoxal phosphate per subunit.</text>
</comment>
<dbReference type="InterPro" id="IPR020578">
    <property type="entry name" value="Aminotrans_V_PyrdxlP_BS"/>
</dbReference>
<dbReference type="InterPro" id="IPR022278">
    <property type="entry name" value="Pser_aminoTfrase"/>
</dbReference>
<evidence type="ECO:0000256" key="10">
    <source>
        <dbReference type="ARBA" id="ARBA00047630"/>
    </source>
</evidence>
<evidence type="ECO:0000256" key="5">
    <source>
        <dbReference type="ARBA" id="ARBA00022605"/>
    </source>
</evidence>
<dbReference type="NCBIfam" id="TIGR01364">
    <property type="entry name" value="serC_1"/>
    <property type="match status" value="1"/>
</dbReference>
<dbReference type="GO" id="GO:0005737">
    <property type="term" value="C:cytoplasm"/>
    <property type="evidence" value="ECO:0007669"/>
    <property type="project" value="UniProtKB-SubCell"/>
</dbReference>
<dbReference type="FunFam" id="3.90.1150.10:FF:000006">
    <property type="entry name" value="Phosphoserine aminotransferase"/>
    <property type="match status" value="1"/>
</dbReference>
<dbReference type="PROSITE" id="PS00595">
    <property type="entry name" value="AA_TRANSFER_CLASS_5"/>
    <property type="match status" value="1"/>
</dbReference>
<dbReference type="PANTHER" id="PTHR43247:SF1">
    <property type="entry name" value="PHOSPHOSERINE AMINOTRANSFERASE"/>
    <property type="match status" value="1"/>
</dbReference>
<dbReference type="PANTHER" id="PTHR43247">
    <property type="entry name" value="PHOSPHOSERINE AMINOTRANSFERASE"/>
    <property type="match status" value="1"/>
</dbReference>
<feature type="binding site" evidence="12">
    <location>
        <begin position="245"/>
        <end position="246"/>
    </location>
    <ligand>
        <name>pyridoxal 5'-phosphate</name>
        <dbReference type="ChEBI" id="CHEBI:597326"/>
    </ligand>
</feature>
<evidence type="ECO:0000259" key="14">
    <source>
        <dbReference type="Pfam" id="PF00266"/>
    </source>
</evidence>
<evidence type="ECO:0000313" key="16">
    <source>
        <dbReference type="Proteomes" id="UP000023795"/>
    </source>
</evidence>
<reference evidence="15 16" key="1">
    <citation type="journal article" date="2013" name="Genome Announc.">
        <title>Genome Sequence of Moraxella macacae 0408225, a Novel Bacterial Species Isolated from a Cynomolgus Macaque with Epistaxis.</title>
        <authorList>
            <person name="Ladner J.T."/>
            <person name="Whitehouse C.A."/>
            <person name="Koroleva G.I."/>
            <person name="Palacios G.F."/>
        </authorList>
    </citation>
    <scope>NUCLEOTIDE SEQUENCE [LARGE SCALE GENOMIC DNA]</scope>
    <source>
        <strain evidence="15 16">0408225</strain>
    </source>
</reference>
<dbReference type="FunFam" id="3.40.640.10:FF:000010">
    <property type="entry name" value="Phosphoserine aminotransferase"/>
    <property type="match status" value="1"/>
</dbReference>
<feature type="binding site" evidence="12">
    <location>
        <position position="48"/>
    </location>
    <ligand>
        <name>L-glutamate</name>
        <dbReference type="ChEBI" id="CHEBI:29985"/>
    </ligand>
</feature>
<feature type="modified residue" description="N6-(pyridoxal phosphate)lysine" evidence="12">
    <location>
        <position position="204"/>
    </location>
</feature>
<evidence type="ECO:0000256" key="13">
    <source>
        <dbReference type="RuleBase" id="RU004505"/>
    </source>
</evidence>
<comment type="caution">
    <text evidence="12">Lacks conserved residue(s) required for the propagation of feature annotation.</text>
</comment>
<evidence type="ECO:0000256" key="6">
    <source>
        <dbReference type="ARBA" id="ARBA00022679"/>
    </source>
</evidence>
<evidence type="ECO:0000256" key="11">
    <source>
        <dbReference type="ARBA" id="ARBA00049007"/>
    </source>
</evidence>
<dbReference type="HAMAP" id="MF_00160">
    <property type="entry name" value="SerC_aminotrans_5"/>
    <property type="match status" value="1"/>
</dbReference>
<evidence type="ECO:0000256" key="8">
    <source>
        <dbReference type="ARBA" id="ARBA00023096"/>
    </source>
</evidence>
<evidence type="ECO:0000256" key="9">
    <source>
        <dbReference type="ARBA" id="ARBA00023299"/>
    </source>
</evidence>
<comment type="subunit">
    <text evidence="12">Homodimer.</text>
</comment>
<dbReference type="Pfam" id="PF00266">
    <property type="entry name" value="Aminotran_5"/>
    <property type="match status" value="1"/>
</dbReference>
<comment type="similarity">
    <text evidence="3 12">Belongs to the class-V pyridoxal-phosphate-dependent aminotransferase family. SerC subfamily.</text>
</comment>
<dbReference type="CDD" id="cd00611">
    <property type="entry name" value="PSAT_like"/>
    <property type="match status" value="1"/>
</dbReference>
<dbReference type="Gene3D" id="3.90.1150.10">
    <property type="entry name" value="Aspartate Aminotransferase, domain 1"/>
    <property type="match status" value="1"/>
</dbReference>
<evidence type="ECO:0000256" key="12">
    <source>
        <dbReference type="HAMAP-Rule" id="MF_00160"/>
    </source>
</evidence>
<dbReference type="InterPro" id="IPR015422">
    <property type="entry name" value="PyrdxlP-dep_Trfase_small"/>
</dbReference>
<proteinExistence type="inferred from homology"/>
<evidence type="ECO:0000256" key="7">
    <source>
        <dbReference type="ARBA" id="ARBA00022898"/>
    </source>
</evidence>
<dbReference type="PATRIC" id="fig|1230338.3.peg.1843"/>
<dbReference type="EC" id="2.6.1.52" evidence="12"/>
<dbReference type="EMBL" id="ANIN01000002">
    <property type="protein sequence ID" value="ELA08605.1"/>
    <property type="molecule type" value="Genomic_DNA"/>
</dbReference>
<comment type="subcellular location">
    <subcellularLocation>
        <location evidence="12">Cytoplasm</location>
    </subcellularLocation>
</comment>
<comment type="pathway">
    <text evidence="1 12">Cofactor biosynthesis; pyridoxine 5'-phosphate biosynthesis; pyridoxine 5'-phosphate from D-erythrose 4-phosphate: step 3/5.</text>
</comment>
<evidence type="ECO:0000313" key="15">
    <source>
        <dbReference type="EMBL" id="ELA08605.1"/>
    </source>
</evidence>
<comment type="catalytic activity">
    <reaction evidence="11 12 13">
        <text>O-phospho-L-serine + 2-oxoglutarate = 3-phosphooxypyruvate + L-glutamate</text>
        <dbReference type="Rhea" id="RHEA:14329"/>
        <dbReference type="ChEBI" id="CHEBI:16810"/>
        <dbReference type="ChEBI" id="CHEBI:18110"/>
        <dbReference type="ChEBI" id="CHEBI:29985"/>
        <dbReference type="ChEBI" id="CHEBI:57524"/>
        <dbReference type="EC" id="2.6.1.52"/>
    </reaction>
</comment>
<dbReference type="GO" id="GO:0030170">
    <property type="term" value="F:pyridoxal phosphate binding"/>
    <property type="evidence" value="ECO:0007669"/>
    <property type="project" value="UniProtKB-UniRule"/>
</dbReference>
<dbReference type="InterPro" id="IPR000192">
    <property type="entry name" value="Aminotrans_V_dom"/>
</dbReference>
<comment type="caution">
    <text evidence="15">The sequence shown here is derived from an EMBL/GenBank/DDBJ whole genome shotgun (WGS) entry which is preliminary data.</text>
</comment>
<feature type="binding site" evidence="12">
    <location>
        <position position="180"/>
    </location>
    <ligand>
        <name>pyridoxal 5'-phosphate</name>
        <dbReference type="ChEBI" id="CHEBI:597326"/>
    </ligand>
</feature>
<dbReference type="GO" id="GO:0006564">
    <property type="term" value="P:L-serine biosynthetic process"/>
    <property type="evidence" value="ECO:0007669"/>
    <property type="project" value="UniProtKB-UniRule"/>
</dbReference>
<dbReference type="NCBIfam" id="NF003764">
    <property type="entry name" value="PRK05355.1"/>
    <property type="match status" value="1"/>
</dbReference>
<evidence type="ECO:0000256" key="4">
    <source>
        <dbReference type="ARBA" id="ARBA00022576"/>
    </source>
</evidence>
<keyword evidence="12" id="KW-0963">Cytoplasm</keyword>
<feature type="binding site" evidence="12">
    <location>
        <position position="106"/>
    </location>
    <ligand>
        <name>pyridoxal 5'-phosphate</name>
        <dbReference type="ChEBI" id="CHEBI:597326"/>
    </ligand>
</feature>
<dbReference type="UniPathway" id="UPA00135">
    <property type="reaction ID" value="UER00197"/>
</dbReference>
<keyword evidence="4 12" id="KW-0032">Aminotransferase</keyword>
<keyword evidence="16" id="KW-1185">Reference proteome</keyword>
<organism evidence="15 16">
    <name type="scientific">Moraxella macacae 0408225</name>
    <dbReference type="NCBI Taxonomy" id="1230338"/>
    <lineage>
        <taxon>Bacteria</taxon>
        <taxon>Pseudomonadati</taxon>
        <taxon>Pseudomonadota</taxon>
        <taxon>Gammaproteobacteria</taxon>
        <taxon>Moraxellales</taxon>
        <taxon>Moraxellaceae</taxon>
        <taxon>Moraxella</taxon>
    </lineage>
</organism>
<gene>
    <name evidence="12" type="primary">serC</name>
    <name evidence="15" type="ORF">MOMA_08586</name>
</gene>
<dbReference type="SUPFAM" id="SSF53383">
    <property type="entry name" value="PLP-dependent transferases"/>
    <property type="match status" value="1"/>
</dbReference>
<evidence type="ECO:0000256" key="1">
    <source>
        <dbReference type="ARBA" id="ARBA00004915"/>
    </source>
</evidence>
<dbReference type="GO" id="GO:0004648">
    <property type="term" value="F:O-phospho-L-serine:2-oxoglutarate aminotransferase activity"/>
    <property type="evidence" value="ECO:0007669"/>
    <property type="project" value="UniProtKB-UniRule"/>
</dbReference>
<accession>L2F6U4</accession>
<dbReference type="InterPro" id="IPR015424">
    <property type="entry name" value="PyrdxlP-dep_Trfase"/>
</dbReference>
<dbReference type="eggNOG" id="COG1932">
    <property type="taxonomic scope" value="Bacteria"/>
</dbReference>
<comment type="pathway">
    <text evidence="2 12 13">Amino-acid biosynthesis; L-serine biosynthesis; L-serine from 3-phospho-D-glycerate: step 2/3.</text>
</comment>
<dbReference type="RefSeq" id="WP_009502163.1">
    <property type="nucleotide sequence ID" value="NZ_ANIN01000002.1"/>
</dbReference>
<feature type="binding site" evidence="12">
    <location>
        <position position="161"/>
    </location>
    <ligand>
        <name>pyridoxal 5'-phosphate</name>
        <dbReference type="ChEBI" id="CHEBI:597326"/>
    </ligand>
</feature>
<keyword evidence="6 12" id="KW-0808">Transferase</keyword>
<dbReference type="UniPathway" id="UPA00244">
    <property type="reaction ID" value="UER00311"/>
</dbReference>
<feature type="domain" description="Aminotransferase class V" evidence="14">
    <location>
        <begin position="11"/>
        <end position="356"/>
    </location>
</feature>
<dbReference type="GO" id="GO:0008615">
    <property type="term" value="P:pyridoxine biosynthetic process"/>
    <property type="evidence" value="ECO:0007669"/>
    <property type="project" value="UniProtKB-UniRule"/>
</dbReference>
<evidence type="ECO:0000256" key="2">
    <source>
        <dbReference type="ARBA" id="ARBA00005099"/>
    </source>
</evidence>
<keyword evidence="8 12" id="KW-0664">Pyridoxine biosynthesis</keyword>
<dbReference type="InterPro" id="IPR015421">
    <property type="entry name" value="PyrdxlP-dep_Trfase_major"/>
</dbReference>
<dbReference type="PIRSF" id="PIRSF000525">
    <property type="entry name" value="SerC"/>
    <property type="match status" value="1"/>
</dbReference>